<evidence type="ECO:0000313" key="1">
    <source>
        <dbReference type="EMBL" id="ABV91845.1"/>
    </source>
</evidence>
<dbReference type="Proteomes" id="UP000006833">
    <property type="component" value="Chromosome"/>
</dbReference>
<dbReference type="STRING" id="398580.Dshi_0096"/>
<gene>
    <name evidence="1" type="ordered locus">Dshi_0096</name>
</gene>
<dbReference type="HOGENOM" id="CLU_1522830_0_0_5"/>
<dbReference type="KEGG" id="dsh:Dshi_0096"/>
<dbReference type="eggNOG" id="ENOG5034809">
    <property type="taxonomic scope" value="Bacteria"/>
</dbReference>
<sequence length="176" mass="19374">MPWWGSDHLAAPPAKCRGRQVAGRAGITGRMIASPAELLYPTAAECRRIGLYMPPMIADMERAVGAQTTRAFLIQHGGKDLLIPVKVKPGHAHNAALTWLLKTYGAGRLSIPFGPASRTARMRWTAYRHFEAGRSVRVIAQALDTTERSVTRHRRRLVEAGALAPRPFQTSEETDP</sequence>
<dbReference type="InterPro" id="IPR009057">
    <property type="entry name" value="Homeodomain-like_sf"/>
</dbReference>
<dbReference type="AlphaFoldDB" id="A8LKK2"/>
<accession>A8LKK2</accession>
<evidence type="ECO:0000313" key="2">
    <source>
        <dbReference type="Proteomes" id="UP000006833"/>
    </source>
</evidence>
<organism evidence="1 2">
    <name type="scientific">Dinoroseobacter shibae (strain DSM 16493 / NCIMB 14021 / DFL 12)</name>
    <dbReference type="NCBI Taxonomy" id="398580"/>
    <lineage>
        <taxon>Bacteria</taxon>
        <taxon>Pseudomonadati</taxon>
        <taxon>Pseudomonadota</taxon>
        <taxon>Alphaproteobacteria</taxon>
        <taxon>Rhodobacterales</taxon>
        <taxon>Roseobacteraceae</taxon>
        <taxon>Dinoroseobacter</taxon>
    </lineage>
</organism>
<name>A8LKK2_DINSH</name>
<keyword evidence="2" id="KW-1185">Reference proteome</keyword>
<proteinExistence type="predicted"/>
<protein>
    <submittedName>
        <fullName evidence="1">Uncharacterized protein</fullName>
    </submittedName>
</protein>
<dbReference type="EMBL" id="CP000830">
    <property type="protein sequence ID" value="ABV91845.1"/>
    <property type="molecule type" value="Genomic_DNA"/>
</dbReference>
<dbReference type="SUPFAM" id="SSF46689">
    <property type="entry name" value="Homeodomain-like"/>
    <property type="match status" value="1"/>
</dbReference>
<reference evidence="2" key="1">
    <citation type="journal article" date="2010" name="ISME J.">
        <title>The complete genome sequence of the algal symbiont Dinoroseobacter shibae: a hitchhiker's guide to life in the sea.</title>
        <authorList>
            <person name="Wagner-Dobler I."/>
            <person name="Ballhausen B."/>
            <person name="Berger M."/>
            <person name="Brinkhoff T."/>
            <person name="Buchholz I."/>
            <person name="Bunk B."/>
            <person name="Cypionka H."/>
            <person name="Daniel R."/>
            <person name="Drepper T."/>
            <person name="Gerdts G."/>
            <person name="Hahnke S."/>
            <person name="Han C."/>
            <person name="Jahn D."/>
            <person name="Kalhoefer D."/>
            <person name="Kiss H."/>
            <person name="Klenk H.P."/>
            <person name="Kyrpides N."/>
            <person name="Liebl W."/>
            <person name="Liesegang H."/>
            <person name="Meincke L."/>
            <person name="Pati A."/>
            <person name="Petersen J."/>
            <person name="Piekarski T."/>
            <person name="Pommerenke C."/>
            <person name="Pradella S."/>
            <person name="Pukall R."/>
            <person name="Rabus R."/>
            <person name="Stackebrandt E."/>
            <person name="Thole S."/>
            <person name="Thompson L."/>
            <person name="Tielen P."/>
            <person name="Tomasch J."/>
            <person name="von Jan M."/>
            <person name="Wanphrut N."/>
            <person name="Wichels A."/>
            <person name="Zech H."/>
            <person name="Simon M."/>
        </authorList>
    </citation>
    <scope>NUCLEOTIDE SEQUENCE [LARGE SCALE GENOMIC DNA]</scope>
    <source>
        <strain evidence="2">DSM 16493 / NCIMB 14021 / DFL 12</strain>
    </source>
</reference>